<gene>
    <name evidence="2" type="ORF">UFOPK2254_00906</name>
    <name evidence="3" type="ORF">UFOPK2907_00337</name>
    <name evidence="4" type="ORF">UFOPK3241_01320</name>
    <name evidence="5" type="ORF">UFOPK3937_00311</name>
    <name evidence="6" type="ORF">UFOPK4401_00611</name>
</gene>
<dbReference type="EMBL" id="CAEZWO010000085">
    <property type="protein sequence ID" value="CAB4663717.1"/>
    <property type="molecule type" value="Genomic_DNA"/>
</dbReference>
<evidence type="ECO:0000313" key="3">
    <source>
        <dbReference type="EMBL" id="CAB4767298.1"/>
    </source>
</evidence>
<dbReference type="AlphaFoldDB" id="A0A6J7V7Y6"/>
<dbReference type="SUPFAM" id="SSF56601">
    <property type="entry name" value="beta-lactamase/transpeptidase-like"/>
    <property type="match status" value="1"/>
</dbReference>
<evidence type="ECO:0000313" key="6">
    <source>
        <dbReference type="EMBL" id="CAB5074510.1"/>
    </source>
</evidence>
<dbReference type="PANTHER" id="PTHR46825:SF15">
    <property type="entry name" value="BETA-LACTAMASE-RELATED DOMAIN-CONTAINING PROTEIN"/>
    <property type="match status" value="1"/>
</dbReference>
<dbReference type="EMBL" id="CAFAZX010000102">
    <property type="protein sequence ID" value="CAB4845306.1"/>
    <property type="molecule type" value="Genomic_DNA"/>
</dbReference>
<organism evidence="6">
    <name type="scientific">freshwater metagenome</name>
    <dbReference type="NCBI Taxonomy" id="449393"/>
    <lineage>
        <taxon>unclassified sequences</taxon>
        <taxon>metagenomes</taxon>
        <taxon>ecological metagenomes</taxon>
    </lineage>
</organism>
<dbReference type="Gene3D" id="3.40.710.10">
    <property type="entry name" value="DD-peptidase/beta-lactamase superfamily"/>
    <property type="match status" value="1"/>
</dbReference>
<dbReference type="InterPro" id="IPR012338">
    <property type="entry name" value="Beta-lactam/transpept-like"/>
</dbReference>
<sequence>MKSQVDQLKSFIDDLMKHWPLPGGTVVITDQNKIISEFAFGFADIERAIPMRTDHLFQVGSISKTFIGIIVNQLVHEGRITLEQQISEILPWVKISGNSSEVTIKNLLSHTAGLILGGDGIPDDFAQIWALRDSPRVENPEKHFHYSNVGFMLLGLAIEELAGTPLAEQIRLRVFEPLHMRNSLGAILHENRESLAVGYWPMREDVPWRPGQPQSRATWFEVFPADGCVASTSTDMAQFLLFLLNKGTVGGSELLPLKNFMDMTTPHAPDGEGMIEIRGGYTITENFYGLGINTELVNGKRCLSHGGGMVGYSSFALVDTESNFGITVLTNANGDYPAAHVIARAAHQLFIPGSKGFVALPPAELCIENGISSLIPTPEMFGEFTSSSGKITISHNKESGINVSTGTASGTLEPTWTGRYVCDIPALEIFRWDFVKDARGASWVCGPDVYYSDPTKVSAKKTLLHPLVGHYRNYSPWFNNFRIIERENELFLIAPGGVEAPQFDLKLVSIDENSWRIGEEKGLPELLVAGPVVNGCVISVYRDGVQYSRTPKR</sequence>
<evidence type="ECO:0000259" key="1">
    <source>
        <dbReference type="Pfam" id="PF00144"/>
    </source>
</evidence>
<feature type="domain" description="Beta-lactamase-related" evidence="1">
    <location>
        <begin position="9"/>
        <end position="346"/>
    </location>
</feature>
<protein>
    <submittedName>
        <fullName evidence="6">Unannotated protein</fullName>
    </submittedName>
</protein>
<dbReference type="Pfam" id="PF00144">
    <property type="entry name" value="Beta-lactamase"/>
    <property type="match status" value="1"/>
</dbReference>
<dbReference type="EMBL" id="CAFBOJ010000021">
    <property type="protein sequence ID" value="CAB4973604.1"/>
    <property type="molecule type" value="Genomic_DNA"/>
</dbReference>
<evidence type="ECO:0000313" key="4">
    <source>
        <dbReference type="EMBL" id="CAB4845306.1"/>
    </source>
</evidence>
<dbReference type="InterPro" id="IPR001466">
    <property type="entry name" value="Beta-lactam-related"/>
</dbReference>
<dbReference type="EMBL" id="CAFBRB010000052">
    <property type="protein sequence ID" value="CAB5074510.1"/>
    <property type="molecule type" value="Genomic_DNA"/>
</dbReference>
<proteinExistence type="predicted"/>
<evidence type="ECO:0000313" key="2">
    <source>
        <dbReference type="EMBL" id="CAB4663717.1"/>
    </source>
</evidence>
<evidence type="ECO:0000313" key="5">
    <source>
        <dbReference type="EMBL" id="CAB4973604.1"/>
    </source>
</evidence>
<dbReference type="InterPro" id="IPR050491">
    <property type="entry name" value="AmpC-like"/>
</dbReference>
<name>A0A6J7V7Y6_9ZZZZ</name>
<dbReference type="EMBL" id="CAEZZR010000020">
    <property type="protein sequence ID" value="CAB4767298.1"/>
    <property type="molecule type" value="Genomic_DNA"/>
</dbReference>
<reference evidence="6" key="1">
    <citation type="submission" date="2020-05" db="EMBL/GenBank/DDBJ databases">
        <authorList>
            <person name="Chiriac C."/>
            <person name="Salcher M."/>
            <person name="Ghai R."/>
            <person name="Kavagutti S V."/>
        </authorList>
    </citation>
    <scope>NUCLEOTIDE SEQUENCE</scope>
</reference>
<accession>A0A6J7V7Y6</accession>
<dbReference type="PANTHER" id="PTHR46825">
    <property type="entry name" value="D-ALANYL-D-ALANINE-CARBOXYPEPTIDASE/ENDOPEPTIDASE AMPH"/>
    <property type="match status" value="1"/>
</dbReference>